<dbReference type="EMBL" id="JBFOLJ010000012">
    <property type="protein sequence ID" value="KAL2488629.1"/>
    <property type="molecule type" value="Genomic_DNA"/>
</dbReference>
<proteinExistence type="predicted"/>
<gene>
    <name evidence="1" type="ORF">Fot_41921</name>
</gene>
<dbReference type="AlphaFoldDB" id="A0ABD1RJQ2"/>
<evidence type="ECO:0000313" key="1">
    <source>
        <dbReference type="EMBL" id="KAL2488629.1"/>
    </source>
</evidence>
<sequence>MKARLNTVFTGIHTPVSSGGGRRDDVKFENTWRFLQNGKLEIDGEDFCDRQQSEIRETGLDGWRKSESGARWHWHSGTAGYVRLKTKSESGESVRLCAAED</sequence>
<reference evidence="2" key="1">
    <citation type="submission" date="2024-07" db="EMBL/GenBank/DDBJ databases">
        <title>Two chromosome-level genome assemblies of Korean endemic species Abeliophyllum distichum and Forsythia ovata (Oleaceae).</title>
        <authorList>
            <person name="Jang H."/>
        </authorList>
    </citation>
    <scope>NUCLEOTIDE SEQUENCE [LARGE SCALE GENOMIC DNA]</scope>
</reference>
<dbReference type="Proteomes" id="UP001604277">
    <property type="component" value="Unassembled WGS sequence"/>
</dbReference>
<protein>
    <submittedName>
        <fullName evidence="1">Uncharacterized protein</fullName>
    </submittedName>
</protein>
<organism evidence="1 2">
    <name type="scientific">Forsythia ovata</name>
    <dbReference type="NCBI Taxonomy" id="205694"/>
    <lineage>
        <taxon>Eukaryota</taxon>
        <taxon>Viridiplantae</taxon>
        <taxon>Streptophyta</taxon>
        <taxon>Embryophyta</taxon>
        <taxon>Tracheophyta</taxon>
        <taxon>Spermatophyta</taxon>
        <taxon>Magnoliopsida</taxon>
        <taxon>eudicotyledons</taxon>
        <taxon>Gunneridae</taxon>
        <taxon>Pentapetalae</taxon>
        <taxon>asterids</taxon>
        <taxon>lamiids</taxon>
        <taxon>Lamiales</taxon>
        <taxon>Oleaceae</taxon>
        <taxon>Forsythieae</taxon>
        <taxon>Forsythia</taxon>
    </lineage>
</organism>
<comment type="caution">
    <text evidence="1">The sequence shown here is derived from an EMBL/GenBank/DDBJ whole genome shotgun (WGS) entry which is preliminary data.</text>
</comment>
<keyword evidence="2" id="KW-1185">Reference proteome</keyword>
<evidence type="ECO:0000313" key="2">
    <source>
        <dbReference type="Proteomes" id="UP001604277"/>
    </source>
</evidence>
<name>A0ABD1RJQ2_9LAMI</name>
<accession>A0ABD1RJQ2</accession>